<evidence type="ECO:0000256" key="4">
    <source>
        <dbReference type="SAM" id="MobiDB-lite"/>
    </source>
</evidence>
<accession>A0AAD6IRQ7</accession>
<dbReference type="InterPro" id="IPR037104">
    <property type="entry name" value="Annexin_sf"/>
</dbReference>
<name>A0AAD6IRQ7_DREDA</name>
<feature type="region of interest" description="Disordered" evidence="4">
    <location>
        <begin position="387"/>
        <end position="471"/>
    </location>
</feature>
<comment type="similarity">
    <text evidence="1">Belongs to the annexin family.</text>
</comment>
<keyword evidence="3" id="KW-0041">Annexin</keyword>
<dbReference type="EMBL" id="JAQGDS010000011">
    <property type="protein sequence ID" value="KAJ6257166.1"/>
    <property type="molecule type" value="Genomic_DNA"/>
</dbReference>
<dbReference type="PROSITE" id="PS51897">
    <property type="entry name" value="ANNEXIN_2"/>
    <property type="match status" value="2"/>
</dbReference>
<feature type="compositionally biased region" description="Low complexity" evidence="4">
    <location>
        <begin position="446"/>
        <end position="455"/>
    </location>
</feature>
<dbReference type="Gene3D" id="1.10.220.10">
    <property type="entry name" value="Annexin"/>
    <property type="match status" value="4"/>
</dbReference>
<evidence type="ECO:0000256" key="1">
    <source>
        <dbReference type="ARBA" id="ARBA00007831"/>
    </source>
</evidence>
<dbReference type="Proteomes" id="UP001221413">
    <property type="component" value="Unassembled WGS sequence"/>
</dbReference>
<keyword evidence="2" id="KW-0677">Repeat</keyword>
<evidence type="ECO:0008006" key="7">
    <source>
        <dbReference type="Google" id="ProtNLM"/>
    </source>
</evidence>
<evidence type="ECO:0000256" key="3">
    <source>
        <dbReference type="ARBA" id="ARBA00023216"/>
    </source>
</evidence>
<evidence type="ECO:0000313" key="5">
    <source>
        <dbReference type="EMBL" id="KAJ6257166.1"/>
    </source>
</evidence>
<dbReference type="GO" id="GO:0005886">
    <property type="term" value="C:plasma membrane"/>
    <property type="evidence" value="ECO:0007669"/>
    <property type="project" value="TreeGrafter"/>
</dbReference>
<dbReference type="GO" id="GO:0012506">
    <property type="term" value="C:vesicle membrane"/>
    <property type="evidence" value="ECO:0007669"/>
    <property type="project" value="TreeGrafter"/>
</dbReference>
<feature type="region of interest" description="Disordered" evidence="4">
    <location>
        <begin position="299"/>
        <end position="348"/>
    </location>
</feature>
<dbReference type="GO" id="GO:0005634">
    <property type="term" value="C:nucleus"/>
    <property type="evidence" value="ECO:0007669"/>
    <property type="project" value="TreeGrafter"/>
</dbReference>
<comment type="caution">
    <text evidence="5">The sequence shown here is derived from an EMBL/GenBank/DDBJ whole genome shotgun (WGS) entry which is preliminary data.</text>
</comment>
<dbReference type="GO" id="GO:0005737">
    <property type="term" value="C:cytoplasm"/>
    <property type="evidence" value="ECO:0007669"/>
    <property type="project" value="TreeGrafter"/>
</dbReference>
<dbReference type="SMART" id="SM00335">
    <property type="entry name" value="ANX"/>
    <property type="match status" value="3"/>
</dbReference>
<feature type="region of interest" description="Disordered" evidence="4">
    <location>
        <begin position="58"/>
        <end position="86"/>
    </location>
</feature>
<dbReference type="SUPFAM" id="SSF47874">
    <property type="entry name" value="Annexin"/>
    <property type="match status" value="1"/>
</dbReference>
<feature type="compositionally biased region" description="Polar residues" evidence="4">
    <location>
        <begin position="387"/>
        <end position="401"/>
    </location>
</feature>
<dbReference type="AlphaFoldDB" id="A0AAD6IRQ7"/>
<dbReference type="GO" id="GO:0005544">
    <property type="term" value="F:calcium-dependent phospholipid binding"/>
    <property type="evidence" value="ECO:0007669"/>
    <property type="project" value="InterPro"/>
</dbReference>
<reference evidence="5" key="1">
    <citation type="submission" date="2023-01" db="EMBL/GenBank/DDBJ databases">
        <title>The chitinases involved in constricting ring structure development in the nematode-trapping fungus Drechslerella dactyloides.</title>
        <authorList>
            <person name="Wang R."/>
            <person name="Zhang L."/>
            <person name="Tang P."/>
            <person name="Li S."/>
            <person name="Liang L."/>
        </authorList>
    </citation>
    <scope>NUCLEOTIDE SEQUENCE</scope>
    <source>
        <strain evidence="5">YMF1.00031</strain>
    </source>
</reference>
<gene>
    <name evidence="5" type="ORF">Dda_8052</name>
</gene>
<evidence type="ECO:0000256" key="2">
    <source>
        <dbReference type="ARBA" id="ARBA00022737"/>
    </source>
</evidence>
<dbReference type="GO" id="GO:0005509">
    <property type="term" value="F:calcium ion binding"/>
    <property type="evidence" value="ECO:0007669"/>
    <property type="project" value="InterPro"/>
</dbReference>
<protein>
    <recommendedName>
        <fullName evidence="7">Annexin</fullName>
    </recommendedName>
</protein>
<dbReference type="Pfam" id="PF00191">
    <property type="entry name" value="Annexin"/>
    <property type="match status" value="2"/>
</dbReference>
<dbReference type="PANTHER" id="PTHR10502:SF102">
    <property type="entry name" value="ANNEXIN B11"/>
    <property type="match status" value="1"/>
</dbReference>
<dbReference type="GO" id="GO:0001786">
    <property type="term" value="F:phosphatidylserine binding"/>
    <property type="evidence" value="ECO:0007669"/>
    <property type="project" value="TreeGrafter"/>
</dbReference>
<dbReference type="PANTHER" id="PTHR10502">
    <property type="entry name" value="ANNEXIN"/>
    <property type="match status" value="1"/>
</dbReference>
<organism evidence="5 6">
    <name type="scientific">Drechslerella dactyloides</name>
    <name type="common">Nematode-trapping fungus</name>
    <name type="synonym">Arthrobotrys dactyloides</name>
    <dbReference type="NCBI Taxonomy" id="74499"/>
    <lineage>
        <taxon>Eukaryota</taxon>
        <taxon>Fungi</taxon>
        <taxon>Dikarya</taxon>
        <taxon>Ascomycota</taxon>
        <taxon>Pezizomycotina</taxon>
        <taxon>Orbiliomycetes</taxon>
        <taxon>Orbiliales</taxon>
        <taxon>Orbiliaceae</taxon>
        <taxon>Drechslerella</taxon>
    </lineage>
</organism>
<evidence type="ECO:0000313" key="6">
    <source>
        <dbReference type="Proteomes" id="UP001221413"/>
    </source>
</evidence>
<dbReference type="InterPro" id="IPR018502">
    <property type="entry name" value="Annexin_repeat"/>
</dbReference>
<sequence length="829" mass="90367">MPAPGSLWRAKGTVEAAVDARVGGRAGGRAEGVLTGGRRADGRLNRFCGREGVEEAFEGGDAENLNGERGDGDGNSSALVGRKHQKHQKHRSRFRTCLLAPDLLEIEDYAAKTTSTALRQRDDLRQPADALLVRYDSSFQLQVLARSGRRPLHPEHIDISSREAIAGRTSTCRQPCTLDRGPGSPAVSILQPVDGGLGPVVAVVQALLDRSQGLSLSLSSPAPLSPLQMDPDPPPPRNRPPPRDPRGPTACFLSLELQARSSAMPRRDTANDRQFAVWMASYHQYYGYGTSYDTSYDPNNGSYGRPHPHPHPYPPATPASPWDPNAHNHPPAGPYLNPQHHAGAYSDSSQLHTWQASVQIAIASPPIPPRADLSQYPPAVPISSPYNWTSSDPHVPNQQPSLALPPPQYDPSQRPVSWPAVHAPGAHENHAPYLQPGTAPAPHPPAHGQHNHAYAPPAPHHGHHHSFSGPLSLPFAPGAGLPGFPSAPAPQVTDLAMEDALKIRDAFGVGGLHHPPIINIIANRSPTHLQDVLLCYQNLTDHDLLATLRDMSRVTLLNNLTTDSTNNRHFNMAATAILLGPVKSEGYWVVKAVKGSGTNDALLTEAIFGRTNAELNAMAIYVRSCYGKTLHDYVRSDLSMGTKALFDMGMAAHPSKDPQGAQQQSQQQPQLISLDVRRIVSATPSFNIFAKDSTVVCQILTQRTPAQVAAIAAEYGRETGKNLRDLIDRAIHGHMKDALLYILDGAVDRVGRDARLLEDAMAGPGTKHLLLISRLVRVHWDKQHLAEVKLRYSQLYRQELVHRLQKEIRGGYRDLMVALAEFDVSPWRR</sequence>
<proteinExistence type="inferred from homology"/>
<feature type="compositionally biased region" description="Low complexity" evidence="4">
    <location>
        <begin position="217"/>
        <end position="227"/>
    </location>
</feature>
<feature type="region of interest" description="Disordered" evidence="4">
    <location>
        <begin position="217"/>
        <end position="249"/>
    </location>
</feature>
<keyword evidence="6" id="KW-1185">Reference proteome</keyword>